<dbReference type="Proteomes" id="UP001058461">
    <property type="component" value="Chromosome"/>
</dbReference>
<keyword evidence="1 7" id="KW-1003">Cell membrane</keyword>
<comment type="similarity">
    <text evidence="7">Belongs to the transglycosylase MltG family.</text>
</comment>
<organism evidence="8 9">
    <name type="scientific">Marinobacterium rhizophilum</name>
    <dbReference type="NCBI Taxonomy" id="420402"/>
    <lineage>
        <taxon>Bacteria</taxon>
        <taxon>Pseudomonadati</taxon>
        <taxon>Pseudomonadota</taxon>
        <taxon>Gammaproteobacteria</taxon>
        <taxon>Oceanospirillales</taxon>
        <taxon>Oceanospirillaceae</taxon>
        <taxon>Marinobacterium</taxon>
    </lineage>
</organism>
<protein>
    <recommendedName>
        <fullName evidence="7">Endolytic murein transglycosylase</fullName>
        <ecNumber evidence="7">4.2.2.29</ecNumber>
    </recommendedName>
    <alternativeName>
        <fullName evidence="7">Peptidoglycan lytic transglycosylase</fullName>
    </alternativeName>
    <alternativeName>
        <fullName evidence="7">Peptidoglycan polymerization terminase</fullName>
    </alternativeName>
</protein>
<name>A0ABY5HMH7_9GAMM</name>
<dbReference type="PANTHER" id="PTHR30518:SF2">
    <property type="entry name" value="ENDOLYTIC MUREIN TRANSGLYCOSYLASE"/>
    <property type="match status" value="1"/>
</dbReference>
<keyword evidence="7" id="KW-0997">Cell inner membrane</keyword>
<keyword evidence="3 7" id="KW-1133">Transmembrane helix</keyword>
<proteinExistence type="inferred from homology"/>
<evidence type="ECO:0000256" key="5">
    <source>
        <dbReference type="ARBA" id="ARBA00023239"/>
    </source>
</evidence>
<evidence type="ECO:0000256" key="6">
    <source>
        <dbReference type="ARBA" id="ARBA00023316"/>
    </source>
</evidence>
<comment type="catalytic activity">
    <reaction evidence="7">
        <text>a peptidoglycan chain = a peptidoglycan chain with N-acetyl-1,6-anhydromuramyl-[peptide] at the reducing end + a peptidoglycan chain with N-acetylglucosamine at the non-reducing end.</text>
        <dbReference type="EC" id="4.2.2.29"/>
    </reaction>
</comment>
<sequence length="339" mass="37776">MRLLFGGALLTLLLLAIAWQRINAYVDSPLPVAEPRTLVIERGQGFNQIAADLEAATLVQRPLLLRIFARVQGVAHRVKAGEYAIEPGLTLRGLLQKMVDGDTLRHFFTVVEGTSFVQLREQLAANPVLLQTLTELDDSEIMALLGEPDKHPEGLFLAETYQFLRGMSDLDLLRRARTSLDAALVKAWEERQPELPYGSAYEGLIMASIIEKETAVPDERPRISGVFVRRLQQGMRLQTDPTVIYGMGDAYKGNLRRSDLLKKTPYNTYAIEGLPPTPIAMVGEAAITAALNPEAGPWLFFVAKGDGSHHFSARLSEHNSAVRRYQLKRREDYRSTPEG</sequence>
<keyword evidence="6 7" id="KW-0961">Cell wall biogenesis/degradation</keyword>
<keyword evidence="4 7" id="KW-0472">Membrane</keyword>
<dbReference type="Gene3D" id="3.30.1490.480">
    <property type="entry name" value="Endolytic murein transglycosylase"/>
    <property type="match status" value="1"/>
</dbReference>
<accession>A0ABY5HMH7</accession>
<dbReference type="InterPro" id="IPR003770">
    <property type="entry name" value="MLTG-like"/>
</dbReference>
<evidence type="ECO:0000256" key="1">
    <source>
        <dbReference type="ARBA" id="ARBA00022475"/>
    </source>
</evidence>
<dbReference type="NCBIfam" id="TIGR00247">
    <property type="entry name" value="endolytic transglycosylase MltG"/>
    <property type="match status" value="1"/>
</dbReference>
<evidence type="ECO:0000256" key="4">
    <source>
        <dbReference type="ARBA" id="ARBA00023136"/>
    </source>
</evidence>
<reference evidence="8" key="1">
    <citation type="submission" date="2021-04" db="EMBL/GenBank/DDBJ databases">
        <title>Oceanospirillales bacteria with DddD are important DMSP degraders in coastal seawater.</title>
        <authorList>
            <person name="Liu J."/>
        </authorList>
    </citation>
    <scope>NUCLEOTIDE SEQUENCE</scope>
    <source>
        <strain evidence="8">D13-1</strain>
    </source>
</reference>
<evidence type="ECO:0000313" key="9">
    <source>
        <dbReference type="Proteomes" id="UP001058461"/>
    </source>
</evidence>
<keyword evidence="2 7" id="KW-0812">Transmembrane</keyword>
<dbReference type="PANTHER" id="PTHR30518">
    <property type="entry name" value="ENDOLYTIC MUREIN TRANSGLYCOSYLASE"/>
    <property type="match status" value="1"/>
</dbReference>
<dbReference type="Pfam" id="PF02618">
    <property type="entry name" value="YceG"/>
    <property type="match status" value="1"/>
</dbReference>
<dbReference type="RefSeq" id="WP_255855701.1">
    <property type="nucleotide sequence ID" value="NZ_CP073347.1"/>
</dbReference>
<dbReference type="EC" id="4.2.2.29" evidence="7"/>
<comment type="function">
    <text evidence="7">Functions as a peptidoglycan terminase that cleaves nascent peptidoglycan strands endolytically to terminate their elongation.</text>
</comment>
<feature type="site" description="Important for catalytic activity" evidence="7">
    <location>
        <position position="213"/>
    </location>
</feature>
<dbReference type="HAMAP" id="MF_02065">
    <property type="entry name" value="MltG"/>
    <property type="match status" value="1"/>
</dbReference>
<dbReference type="EMBL" id="CP073347">
    <property type="protein sequence ID" value="UTW13510.1"/>
    <property type="molecule type" value="Genomic_DNA"/>
</dbReference>
<dbReference type="CDD" id="cd08010">
    <property type="entry name" value="MltG_like"/>
    <property type="match status" value="1"/>
</dbReference>
<evidence type="ECO:0000256" key="7">
    <source>
        <dbReference type="HAMAP-Rule" id="MF_02065"/>
    </source>
</evidence>
<evidence type="ECO:0000256" key="2">
    <source>
        <dbReference type="ARBA" id="ARBA00022692"/>
    </source>
</evidence>
<evidence type="ECO:0000256" key="3">
    <source>
        <dbReference type="ARBA" id="ARBA00022989"/>
    </source>
</evidence>
<evidence type="ECO:0000313" key="8">
    <source>
        <dbReference type="EMBL" id="UTW13510.1"/>
    </source>
</evidence>
<keyword evidence="9" id="KW-1185">Reference proteome</keyword>
<dbReference type="Gene3D" id="3.30.160.60">
    <property type="entry name" value="Classic Zinc Finger"/>
    <property type="match status" value="1"/>
</dbReference>
<gene>
    <name evidence="7 8" type="primary">mltG</name>
    <name evidence="8" type="ORF">KDW95_07660</name>
</gene>
<keyword evidence="5 7" id="KW-0456">Lyase</keyword>